<feature type="transmembrane region" description="Helical" evidence="7">
    <location>
        <begin position="81"/>
        <end position="99"/>
    </location>
</feature>
<dbReference type="STRING" id="1391627.SAMN05216464_101700"/>
<feature type="domain" description="Fatty acid hydroxylase" evidence="8">
    <location>
        <begin position="85"/>
        <end position="219"/>
    </location>
</feature>
<accession>A0A1G6UMT1</accession>
<evidence type="ECO:0000313" key="10">
    <source>
        <dbReference type="Proteomes" id="UP000199072"/>
    </source>
</evidence>
<evidence type="ECO:0000256" key="5">
    <source>
        <dbReference type="ARBA" id="ARBA00023098"/>
    </source>
</evidence>
<evidence type="ECO:0000256" key="4">
    <source>
        <dbReference type="ARBA" id="ARBA00023002"/>
    </source>
</evidence>
<keyword evidence="6 7" id="KW-0472">Membrane</keyword>
<reference evidence="9 10" key="1">
    <citation type="submission" date="2016-10" db="EMBL/GenBank/DDBJ databases">
        <authorList>
            <person name="de Groot N.N."/>
        </authorList>
    </citation>
    <scope>NUCLEOTIDE SEQUENCE [LARGE SCALE GENOMIC DNA]</scope>
    <source>
        <strain evidence="9 10">47C3B</strain>
    </source>
</reference>
<dbReference type="Proteomes" id="UP000199072">
    <property type="component" value="Unassembled WGS sequence"/>
</dbReference>
<protein>
    <submittedName>
        <fullName evidence="9">Sterol desaturase/sphingolipid hydroxylase, fatty acid hydroxylase superfamily</fullName>
    </submittedName>
</protein>
<evidence type="ECO:0000256" key="6">
    <source>
        <dbReference type="ARBA" id="ARBA00023136"/>
    </source>
</evidence>
<evidence type="ECO:0000256" key="7">
    <source>
        <dbReference type="SAM" id="Phobius"/>
    </source>
</evidence>
<dbReference type="RefSeq" id="WP_091144310.1">
    <property type="nucleotide sequence ID" value="NZ_FNAI01000001.1"/>
</dbReference>
<evidence type="ECO:0000256" key="3">
    <source>
        <dbReference type="ARBA" id="ARBA00022989"/>
    </source>
</evidence>
<gene>
    <name evidence="9" type="ORF">SAMN05216464_101700</name>
</gene>
<dbReference type="PANTHER" id="PTHR21624:SF1">
    <property type="entry name" value="ALKYLGLYCEROL MONOOXYGENASE"/>
    <property type="match status" value="1"/>
</dbReference>
<dbReference type="PANTHER" id="PTHR21624">
    <property type="entry name" value="STEROL DESATURASE-RELATED PROTEIN"/>
    <property type="match status" value="1"/>
</dbReference>
<organism evidence="9 10">
    <name type="scientific">Mucilaginibacter pineti</name>
    <dbReference type="NCBI Taxonomy" id="1391627"/>
    <lineage>
        <taxon>Bacteria</taxon>
        <taxon>Pseudomonadati</taxon>
        <taxon>Bacteroidota</taxon>
        <taxon>Sphingobacteriia</taxon>
        <taxon>Sphingobacteriales</taxon>
        <taxon>Sphingobacteriaceae</taxon>
        <taxon>Mucilaginibacter</taxon>
    </lineage>
</organism>
<evidence type="ECO:0000313" key="9">
    <source>
        <dbReference type="EMBL" id="SDD42591.1"/>
    </source>
</evidence>
<feature type="transmembrane region" description="Helical" evidence="7">
    <location>
        <begin position="46"/>
        <end position="69"/>
    </location>
</feature>
<name>A0A1G6UMT1_9SPHI</name>
<dbReference type="GO" id="GO:0006643">
    <property type="term" value="P:membrane lipid metabolic process"/>
    <property type="evidence" value="ECO:0007669"/>
    <property type="project" value="TreeGrafter"/>
</dbReference>
<dbReference type="OrthoDB" id="9770329at2"/>
<feature type="transmembrane region" description="Helical" evidence="7">
    <location>
        <begin position="12"/>
        <end position="31"/>
    </location>
</feature>
<dbReference type="GO" id="GO:0012505">
    <property type="term" value="C:endomembrane system"/>
    <property type="evidence" value="ECO:0007669"/>
    <property type="project" value="UniProtKB-SubCell"/>
</dbReference>
<dbReference type="GO" id="GO:0050479">
    <property type="term" value="F:glyceryl-ether monooxygenase activity"/>
    <property type="evidence" value="ECO:0007669"/>
    <property type="project" value="TreeGrafter"/>
</dbReference>
<dbReference type="InterPro" id="IPR006694">
    <property type="entry name" value="Fatty_acid_hydroxylase"/>
</dbReference>
<dbReference type="InterPro" id="IPR051689">
    <property type="entry name" value="Sterol_desaturase/TMEM195"/>
</dbReference>
<evidence type="ECO:0000256" key="2">
    <source>
        <dbReference type="ARBA" id="ARBA00022692"/>
    </source>
</evidence>
<sequence length="307" mass="36253">MHGLDKSEISAVVILCLLVALTLLEMGLSYWEDRHYYKTRDTLTNIYLTSLAVVTNLIVKGGTFLILNFAYKFRLFQIHNVWLYWFILVVAQDFLYWVLHYTGHYCRVFWAMHVTHHSSENFNFTTGFRSTVFEPLYRTFFYLPLAFMGFNALDILYAYLVTQFYGNLVHTQYKIPLPKWYGWIFVTPAHHRVHHASNIPYLDKNMGMVLIIWDRLFNTFRDEDLPEPVKYGITKQPENMGPVNILFHEWKALIHDVKRAPGFRNKLGYLFNPPGWSHDGSTQTARAMQREYEIQHITPLSEQKHSA</sequence>
<dbReference type="EMBL" id="FNAI01000001">
    <property type="protein sequence ID" value="SDD42591.1"/>
    <property type="molecule type" value="Genomic_DNA"/>
</dbReference>
<feature type="transmembrane region" description="Helical" evidence="7">
    <location>
        <begin position="140"/>
        <end position="160"/>
    </location>
</feature>
<dbReference type="AlphaFoldDB" id="A0A1G6UMT1"/>
<dbReference type="Pfam" id="PF04116">
    <property type="entry name" value="FA_hydroxylase"/>
    <property type="match status" value="1"/>
</dbReference>
<dbReference type="GO" id="GO:0005506">
    <property type="term" value="F:iron ion binding"/>
    <property type="evidence" value="ECO:0007669"/>
    <property type="project" value="InterPro"/>
</dbReference>
<dbReference type="GO" id="GO:0008610">
    <property type="term" value="P:lipid biosynthetic process"/>
    <property type="evidence" value="ECO:0007669"/>
    <property type="project" value="InterPro"/>
</dbReference>
<proteinExistence type="predicted"/>
<keyword evidence="4" id="KW-0560">Oxidoreductase</keyword>
<keyword evidence="5" id="KW-0443">Lipid metabolism</keyword>
<evidence type="ECO:0000259" key="8">
    <source>
        <dbReference type="Pfam" id="PF04116"/>
    </source>
</evidence>
<keyword evidence="10" id="KW-1185">Reference proteome</keyword>
<comment type="subcellular location">
    <subcellularLocation>
        <location evidence="1">Endomembrane system</location>
        <topology evidence="1">Multi-pass membrane protein</topology>
    </subcellularLocation>
</comment>
<keyword evidence="3 7" id="KW-1133">Transmembrane helix</keyword>
<dbReference type="GO" id="GO:0016020">
    <property type="term" value="C:membrane"/>
    <property type="evidence" value="ECO:0007669"/>
    <property type="project" value="GOC"/>
</dbReference>
<keyword evidence="2 7" id="KW-0812">Transmembrane</keyword>
<evidence type="ECO:0000256" key="1">
    <source>
        <dbReference type="ARBA" id="ARBA00004127"/>
    </source>
</evidence>